<evidence type="ECO:0000256" key="1">
    <source>
        <dbReference type="ARBA" id="ARBA00004651"/>
    </source>
</evidence>
<sequence>MGETLNKKKGFEMPHVFVILLLIMLLVTVLSYVVPSGTFDRDANNVIDTDTFHYIENENPISFQDFWSSLYDGFVNGSTIMGSLLLSAGSLGILNSTGVLEKGVKKLTKITNGKNLIVIIIFYLYFAGMNILGAGEGVYPFFPIVTAIIMSLGYDRLMAAGTIMFAATAGFACGMVNMFTTGISQQIVGLPLFSGIGYRFIVFLVLATIGLVSVLLYGRKIRKNPDKSYAAEEYKKNLADLEASKESGADEDVSFTWREGLTLIIFLALIIFIAYGCLELEFTLAQFAAYYVVFAIIVALIYKISPNRFCSIFVQGASQVLAAALAIGMAQSVMVLLNQGQIMDTLVYYMGNALAGKSTLVTLLLIFLFVTAFNFLVVSGSGKAVMMMPIMSPLGKMLGINQQVMVLTYQLGDGITNMLWPGGGLISCSLCGLNYGTWLKMAWKTFATMIVSAYILICIANAIGYGPF</sequence>
<dbReference type="Proteomes" id="UP000824091">
    <property type="component" value="Unassembled WGS sequence"/>
</dbReference>
<feature type="transmembrane region" description="Helical" evidence="6">
    <location>
        <begin position="196"/>
        <end position="217"/>
    </location>
</feature>
<name>A0A9D1L8E5_9FIRM</name>
<evidence type="ECO:0000256" key="4">
    <source>
        <dbReference type="ARBA" id="ARBA00022989"/>
    </source>
</evidence>
<evidence type="ECO:0000256" key="2">
    <source>
        <dbReference type="ARBA" id="ARBA00022475"/>
    </source>
</evidence>
<feature type="transmembrane region" description="Helical" evidence="6">
    <location>
        <begin position="115"/>
        <end position="132"/>
    </location>
</feature>
<dbReference type="Pfam" id="PF03606">
    <property type="entry name" value="DcuC"/>
    <property type="match status" value="1"/>
</dbReference>
<accession>A0A9D1L8E5</accession>
<reference evidence="7" key="1">
    <citation type="submission" date="2020-10" db="EMBL/GenBank/DDBJ databases">
        <authorList>
            <person name="Gilroy R."/>
        </authorList>
    </citation>
    <scope>NUCLEOTIDE SEQUENCE</scope>
    <source>
        <strain evidence="7">11300</strain>
    </source>
</reference>
<dbReference type="InterPro" id="IPR051679">
    <property type="entry name" value="DASS-Related_Transporters"/>
</dbReference>
<keyword evidence="2" id="KW-1003">Cell membrane</keyword>
<keyword evidence="5 6" id="KW-0472">Membrane</keyword>
<feature type="transmembrane region" description="Helical" evidence="6">
    <location>
        <begin position="138"/>
        <end position="154"/>
    </location>
</feature>
<evidence type="ECO:0000313" key="7">
    <source>
        <dbReference type="EMBL" id="HIU27023.1"/>
    </source>
</evidence>
<proteinExistence type="predicted"/>
<evidence type="ECO:0000256" key="5">
    <source>
        <dbReference type="ARBA" id="ARBA00023136"/>
    </source>
</evidence>
<dbReference type="AlphaFoldDB" id="A0A9D1L8E5"/>
<protein>
    <submittedName>
        <fullName evidence="7">YfcC family protein</fullName>
    </submittedName>
</protein>
<dbReference type="EMBL" id="DVMO01000022">
    <property type="protein sequence ID" value="HIU27023.1"/>
    <property type="molecule type" value="Genomic_DNA"/>
</dbReference>
<feature type="transmembrane region" description="Helical" evidence="6">
    <location>
        <begin position="316"/>
        <end position="338"/>
    </location>
</feature>
<feature type="transmembrane region" description="Helical" evidence="6">
    <location>
        <begin position="260"/>
        <end position="278"/>
    </location>
</feature>
<feature type="transmembrane region" description="Helical" evidence="6">
    <location>
        <begin position="16"/>
        <end position="34"/>
    </location>
</feature>
<dbReference type="PANTHER" id="PTHR43652:SF6">
    <property type="entry name" value="ARGININE REPRESSOR"/>
    <property type="match status" value="1"/>
</dbReference>
<feature type="transmembrane region" description="Helical" evidence="6">
    <location>
        <begin position="284"/>
        <end position="304"/>
    </location>
</feature>
<evidence type="ECO:0000313" key="8">
    <source>
        <dbReference type="Proteomes" id="UP000824091"/>
    </source>
</evidence>
<evidence type="ECO:0000256" key="6">
    <source>
        <dbReference type="SAM" id="Phobius"/>
    </source>
</evidence>
<reference evidence="7" key="2">
    <citation type="journal article" date="2021" name="PeerJ">
        <title>Extensive microbial diversity within the chicken gut microbiome revealed by metagenomics and culture.</title>
        <authorList>
            <person name="Gilroy R."/>
            <person name="Ravi A."/>
            <person name="Getino M."/>
            <person name="Pursley I."/>
            <person name="Horton D.L."/>
            <person name="Alikhan N.F."/>
            <person name="Baker D."/>
            <person name="Gharbi K."/>
            <person name="Hall N."/>
            <person name="Watson M."/>
            <person name="Adriaenssens E.M."/>
            <person name="Foster-Nyarko E."/>
            <person name="Jarju S."/>
            <person name="Secka A."/>
            <person name="Antonio M."/>
            <person name="Oren A."/>
            <person name="Chaudhuri R.R."/>
            <person name="La Ragione R."/>
            <person name="Hildebrand F."/>
            <person name="Pallen M.J."/>
        </authorList>
    </citation>
    <scope>NUCLEOTIDE SEQUENCE</scope>
    <source>
        <strain evidence="7">11300</strain>
    </source>
</reference>
<keyword evidence="3 6" id="KW-0812">Transmembrane</keyword>
<comment type="caution">
    <text evidence="7">The sequence shown here is derived from an EMBL/GenBank/DDBJ whole genome shotgun (WGS) entry which is preliminary data.</text>
</comment>
<keyword evidence="4 6" id="KW-1133">Transmembrane helix</keyword>
<feature type="transmembrane region" description="Helical" evidence="6">
    <location>
        <begin position="446"/>
        <end position="465"/>
    </location>
</feature>
<feature type="transmembrane region" description="Helical" evidence="6">
    <location>
        <begin position="161"/>
        <end position="184"/>
    </location>
</feature>
<comment type="subcellular location">
    <subcellularLocation>
        <location evidence="1">Cell membrane</location>
        <topology evidence="1">Multi-pass membrane protein</topology>
    </subcellularLocation>
</comment>
<dbReference type="InterPro" id="IPR018385">
    <property type="entry name" value="C4_dicarb_anaerob_car-like"/>
</dbReference>
<feature type="transmembrane region" description="Helical" evidence="6">
    <location>
        <begin position="74"/>
        <end position="94"/>
    </location>
</feature>
<gene>
    <name evidence="7" type="ORF">IAD16_01415</name>
</gene>
<feature type="transmembrane region" description="Helical" evidence="6">
    <location>
        <begin position="358"/>
        <end position="378"/>
    </location>
</feature>
<dbReference type="PANTHER" id="PTHR43652">
    <property type="entry name" value="BASIC AMINO ACID ANTIPORTER YFCC-RELATED"/>
    <property type="match status" value="1"/>
</dbReference>
<evidence type="ECO:0000256" key="3">
    <source>
        <dbReference type="ARBA" id="ARBA00022692"/>
    </source>
</evidence>
<organism evidence="7 8">
    <name type="scientific">Candidatus Fimisoma avicola</name>
    <dbReference type="NCBI Taxonomy" id="2840826"/>
    <lineage>
        <taxon>Bacteria</taxon>
        <taxon>Bacillati</taxon>
        <taxon>Bacillota</taxon>
        <taxon>Clostridia</taxon>
        <taxon>Eubacteriales</taxon>
        <taxon>Candidatus Fimisoma</taxon>
    </lineage>
</organism>
<dbReference type="GO" id="GO:0005886">
    <property type="term" value="C:plasma membrane"/>
    <property type="evidence" value="ECO:0007669"/>
    <property type="project" value="UniProtKB-SubCell"/>
</dbReference>